<evidence type="ECO:0000313" key="1">
    <source>
        <dbReference type="EMBL" id="PHV70416.1"/>
    </source>
</evidence>
<keyword evidence="2" id="KW-1185">Reference proteome</keyword>
<proteinExistence type="predicted"/>
<dbReference type="EMBL" id="PEDL01000011">
    <property type="protein sequence ID" value="PHV70416.1"/>
    <property type="molecule type" value="Genomic_DNA"/>
</dbReference>
<dbReference type="Proteomes" id="UP000224460">
    <property type="component" value="Unassembled WGS sequence"/>
</dbReference>
<gene>
    <name evidence="1" type="ORF">CS063_11100</name>
</gene>
<accession>A0AC61DCR6</accession>
<protein>
    <submittedName>
        <fullName evidence="1">Beta-ketoacyl-ACP reductase</fullName>
    </submittedName>
</protein>
<sequence length="247" mass="26473">MLKDKVALITGSVRGIGKEIAKLFARNGAKVVINYSSPNRQEEANKVVAEIEEEGGIAYALCGNVASSEEAEKLVKETVSYFGKLDILVNNAGITKDMLLLRMSEEEFDKVIEVNLKGVFNCTKPAVRAMLRTGGSIINMTSVVGVMGNKGQCNYAASKAGIIGFTKSVAKEMATKNIRVNAIAPGFIATDMSDQLPESVKEKVLENIPMQHFGEAKDVANVALFLGSELSSYITGEVIKVDGGMVM</sequence>
<comment type="caution">
    <text evidence="1">The sequence shown here is derived from an EMBL/GenBank/DDBJ whole genome shotgun (WGS) entry which is preliminary data.</text>
</comment>
<name>A0AC61DCR6_9FIRM</name>
<evidence type="ECO:0000313" key="2">
    <source>
        <dbReference type="Proteomes" id="UP000224460"/>
    </source>
</evidence>
<organism evidence="1 2">
    <name type="scientific">Sporanaerobium hydrogeniformans</name>
    <dbReference type="NCBI Taxonomy" id="3072179"/>
    <lineage>
        <taxon>Bacteria</taxon>
        <taxon>Bacillati</taxon>
        <taxon>Bacillota</taxon>
        <taxon>Clostridia</taxon>
        <taxon>Lachnospirales</taxon>
        <taxon>Lachnospiraceae</taxon>
        <taxon>Sporanaerobium</taxon>
    </lineage>
</organism>
<reference evidence="1" key="1">
    <citation type="submission" date="2017-10" db="EMBL/GenBank/DDBJ databases">
        <title>Genome sequence of cellulolytic Lachnospiraceae bacterium XHS1971 isolated from hotspring sediment.</title>
        <authorList>
            <person name="Vasudevan G."/>
            <person name="Joshi A.J."/>
            <person name="Hivarkar S."/>
            <person name="Lanjekar V.B."/>
            <person name="Dhakephalkar P.K."/>
            <person name="Dagar S."/>
        </authorList>
    </citation>
    <scope>NUCLEOTIDE SEQUENCE</scope>
    <source>
        <strain evidence="1">XHS1971</strain>
    </source>
</reference>